<dbReference type="GeneID" id="123060263"/>
<dbReference type="Gramene" id="TraesCS3A03G0202400.1">
    <property type="protein sequence ID" value="TraesCS3A03G0202400.1.CDS"/>
    <property type="gene ID" value="TraesCS3A03G0202400"/>
</dbReference>
<evidence type="ECO:0000313" key="2">
    <source>
        <dbReference type="Proteomes" id="UP000019116"/>
    </source>
</evidence>
<accession>A0A3B6ECB5</accession>
<dbReference type="Gramene" id="TraesPARA_EIv1.0_0789270.1">
    <property type="protein sequence ID" value="TraesPARA_EIv1.0_0789270.1.CDS"/>
    <property type="gene ID" value="TraesPARA_EIv1.0_0789270"/>
</dbReference>
<dbReference type="Gramene" id="TraesMAC3A03G01333840.1">
    <property type="protein sequence ID" value="TraesMAC3A03G01333840.1"/>
    <property type="gene ID" value="TraesMAC3A03G01333840"/>
</dbReference>
<gene>
    <name evidence="1" type="primary">LOC123060263</name>
</gene>
<keyword evidence="2" id="KW-1185">Reference proteome</keyword>
<dbReference type="Gramene" id="TraesLDM3A03G01338050.1">
    <property type="protein sequence ID" value="TraesLDM3A03G01338050.1"/>
    <property type="gene ID" value="TraesLDM3A03G01338050"/>
</dbReference>
<name>A0A3B6ECB5_WHEAT</name>
<protein>
    <submittedName>
        <fullName evidence="1">Uncharacterized protein</fullName>
    </submittedName>
</protein>
<organism evidence="1">
    <name type="scientific">Triticum aestivum</name>
    <name type="common">Wheat</name>
    <dbReference type="NCBI Taxonomy" id="4565"/>
    <lineage>
        <taxon>Eukaryota</taxon>
        <taxon>Viridiplantae</taxon>
        <taxon>Streptophyta</taxon>
        <taxon>Embryophyta</taxon>
        <taxon>Tracheophyta</taxon>
        <taxon>Spermatophyta</taxon>
        <taxon>Magnoliopsida</taxon>
        <taxon>Liliopsida</taxon>
        <taxon>Poales</taxon>
        <taxon>Poaceae</taxon>
        <taxon>BOP clade</taxon>
        <taxon>Pooideae</taxon>
        <taxon>Triticodae</taxon>
        <taxon>Triticeae</taxon>
        <taxon>Triticinae</taxon>
        <taxon>Triticum</taxon>
    </lineage>
</organism>
<dbReference type="Gramene" id="TraesNOR3A03G01355500.1">
    <property type="protein sequence ID" value="TraesNOR3A03G01355500.1"/>
    <property type="gene ID" value="TraesNOR3A03G01355500"/>
</dbReference>
<dbReference type="Gramene" id="TraesCLE_scaffold_068641_01G000900.1">
    <property type="protein sequence ID" value="TraesCLE_scaffold_068641_01G000900.1"/>
    <property type="gene ID" value="TraesCLE_scaffold_068641_01G000900"/>
</dbReference>
<dbReference type="Gramene" id="TraesARI3A03G01355450.1">
    <property type="protein sequence ID" value="TraesARI3A03G01355450.1"/>
    <property type="gene ID" value="TraesARI3A03G01355450"/>
</dbReference>
<dbReference type="Gramene" id="TraesSTA3A03G01326850.1">
    <property type="protein sequence ID" value="TraesSTA3A03G01326850.1"/>
    <property type="gene ID" value="TraesSTA3A03G01326850"/>
</dbReference>
<dbReference type="EnsemblPlants" id="TraesCS3A02G092100.1">
    <property type="protein sequence ID" value="TraesCS3A02G092100.1"/>
    <property type="gene ID" value="TraesCS3A02G092100"/>
</dbReference>
<dbReference type="Gramene" id="TraesJAG3A03G01344800.1">
    <property type="protein sequence ID" value="TraesJAG3A03G01344800.1"/>
    <property type="gene ID" value="TraesJAG3A03G01344800"/>
</dbReference>
<dbReference type="RefSeq" id="XP_044338811.1">
    <property type="nucleotide sequence ID" value="XM_044482876.1"/>
</dbReference>
<dbReference type="Gramene" id="TraesROB_scaffold_048917_01G000200.1">
    <property type="protein sequence ID" value="TraesROB_scaffold_048917_01G000200.1"/>
    <property type="gene ID" value="TraesROB_scaffold_048917_01G000200"/>
</dbReference>
<dbReference type="Gramene" id="TraesCAD_scaffold_046069_01G000900.1">
    <property type="protein sequence ID" value="TraesCAD_scaffold_046069_01G000900.1"/>
    <property type="gene ID" value="TraesCAD_scaffold_046069_01G000900"/>
</dbReference>
<dbReference type="Proteomes" id="UP000019116">
    <property type="component" value="Chromosome 3A"/>
</dbReference>
<dbReference type="Gramene" id="TraesSYM3A03G01356690.1">
    <property type="protein sequence ID" value="TraesSYM3A03G01356690.1"/>
    <property type="gene ID" value="TraesSYM3A03G01356690"/>
</dbReference>
<reference evidence="1" key="2">
    <citation type="submission" date="2018-10" db="UniProtKB">
        <authorList>
            <consortium name="EnsemblPlants"/>
        </authorList>
    </citation>
    <scope>IDENTIFICATION</scope>
</reference>
<dbReference type="Gramene" id="TraesWEE_scaffold_036946_01G000900.1">
    <property type="protein sequence ID" value="TraesWEE_scaffold_036946_01G000900.1"/>
    <property type="gene ID" value="TraesWEE_scaffold_036946_01G000900"/>
</dbReference>
<dbReference type="Gramene" id="TraesJUL3A03G01347040.1">
    <property type="protein sequence ID" value="TraesJUL3A03G01347040.1"/>
    <property type="gene ID" value="TraesJUL3A03G01347040"/>
</dbReference>
<dbReference type="OrthoDB" id="748084at2759"/>
<evidence type="ECO:0000313" key="1">
    <source>
        <dbReference type="EnsemblPlants" id="TraesCS3A02G092100.1"/>
    </source>
</evidence>
<sequence length="259" mass="29162">MAWRRLASGAAMAAHLRRGVPSPHFAPARAFSALRGPAADSPTLPVRHALQGVWSRCSSSAPAFQARAPMLRDLLAARVPPGVRPKLPGLLRGFGTGGTAIAVMLYPTKVAEAQERPPKSPSKDITVLSPHSKQVLRKFWNLVRKFQLPIGLILLIVYGWRKPMVLAINTLLLLYSTRPDPYSIYLFLQEIHQGKVQQNPVLWKEEVIQTRKVDTEDYKFFSIGTVELKDRTVLHVIGILGNWWIYHVSYDKRVEQLYL</sequence>
<dbReference type="AlphaFoldDB" id="A0A3B6ECB5"/>
<dbReference type="PaxDb" id="4565-Traes_3AS_1FAD0E831.1"/>
<proteinExistence type="predicted"/>
<dbReference type="OMA" id="HREMGQN"/>
<dbReference type="Gramene" id="TraesLAC3A03G01279480.1">
    <property type="protein sequence ID" value="TraesLAC3A03G01279480.1"/>
    <property type="gene ID" value="TraesLAC3A03G01279480"/>
</dbReference>
<dbReference type="Gramene" id="TraesCS3A02G092100.1">
    <property type="protein sequence ID" value="TraesCS3A02G092100.1"/>
    <property type="gene ID" value="TraesCS3A02G092100"/>
</dbReference>
<reference evidence="1" key="1">
    <citation type="submission" date="2018-08" db="EMBL/GenBank/DDBJ databases">
        <authorList>
            <person name="Rossello M."/>
        </authorList>
    </citation>
    <scope>NUCLEOTIDE SEQUENCE [LARGE SCALE GENOMIC DNA]</scope>
    <source>
        <strain evidence="1">cv. Chinese Spring</strain>
    </source>
</reference>